<evidence type="ECO:0000313" key="14">
    <source>
        <dbReference type="Proteomes" id="UP001388673"/>
    </source>
</evidence>
<dbReference type="InterPro" id="IPR054608">
    <property type="entry name" value="SYY-like_C"/>
</dbReference>
<evidence type="ECO:0000256" key="3">
    <source>
        <dbReference type="ARBA" id="ARBA00022741"/>
    </source>
</evidence>
<evidence type="ECO:0000256" key="10">
    <source>
        <dbReference type="PROSITE-ProRule" id="PRU00182"/>
    </source>
</evidence>
<comment type="caution">
    <text evidence="13">The sequence shown here is derived from an EMBL/GenBank/DDBJ whole genome shotgun (WGS) entry which is preliminary data.</text>
</comment>
<dbReference type="GeneID" id="92182792"/>
<dbReference type="CDD" id="cd00165">
    <property type="entry name" value="S4"/>
    <property type="match status" value="1"/>
</dbReference>
<keyword evidence="4 11" id="KW-0067">ATP-binding</keyword>
<feature type="domain" description="Tyrosine--tRNA ligase SYY-like C-terminal" evidence="12">
    <location>
        <begin position="429"/>
        <end position="495"/>
    </location>
</feature>
<comment type="similarity">
    <text evidence="11">Belongs to the class-I aminoacyl-tRNA synthetase family.</text>
</comment>
<dbReference type="InterPro" id="IPR002305">
    <property type="entry name" value="aa-tRNA-synth_Ic"/>
</dbReference>
<keyword evidence="6 11" id="KW-0648">Protein biosynthesis</keyword>
<dbReference type="Gene3D" id="3.10.290.10">
    <property type="entry name" value="RNA-binding S4 domain"/>
    <property type="match status" value="1"/>
</dbReference>
<comment type="catalytic activity">
    <reaction evidence="9 11">
        <text>tRNA(Tyr) + L-tyrosine + ATP = L-tyrosyl-tRNA(Tyr) + AMP + diphosphate + H(+)</text>
        <dbReference type="Rhea" id="RHEA:10220"/>
        <dbReference type="Rhea" id="RHEA-COMP:9706"/>
        <dbReference type="Rhea" id="RHEA-COMP:9707"/>
        <dbReference type="ChEBI" id="CHEBI:15378"/>
        <dbReference type="ChEBI" id="CHEBI:30616"/>
        <dbReference type="ChEBI" id="CHEBI:33019"/>
        <dbReference type="ChEBI" id="CHEBI:58315"/>
        <dbReference type="ChEBI" id="CHEBI:78442"/>
        <dbReference type="ChEBI" id="CHEBI:78536"/>
        <dbReference type="ChEBI" id="CHEBI:456215"/>
        <dbReference type="EC" id="6.1.1.1"/>
    </reaction>
</comment>
<keyword evidence="2 11" id="KW-0436">Ligase</keyword>
<dbReference type="Pfam" id="PF22421">
    <property type="entry name" value="SYY_C-terminal"/>
    <property type="match status" value="1"/>
</dbReference>
<sequence length="502" mass="55433">MIFLPLNALGRARHTRQVARILKRTLHDEMSRTRKGGKDVIQELEERGFVAALTSPRLRTHVRSPMTIYAGVDPSASSLHVGNLLPLLGLLHFQAKGHQSICLIGGATGSIGDPSGRSTERKSLTSEELAHNVAGITSQVHRFFTRGESYFSQRGVIEDRKGKGKAMEGAVEEERRTGVMVLDNYEWTKGVSLLDFLRTVGKAARVSVMLSRDSVKNRLLSDSGISYTEFTYQLLQAFDFSHLYDTHNCRIQLGGSDQWGNIVAGIDLIKRLKAQNAPVVQKGLEGSEEEDDTAFGLTIPLLTTSTGEKFGKSAGNAVWLDENRTSAAEFYQFFLRTTDEDVEKYLKLFTFLPLDEIENVMRDHQSSKSARNAQKLLAREVTELVHGPIALSRALTAAQVLYSTSSESLRSADVLAAFEGDNRFHRVSSSALEGIPIAKLAVQFGLCASRGEANRLISNSAIGINDRRIMDPKELVSSMDLIDSHIVILRVGTKRQAILFVE</sequence>
<dbReference type="InterPro" id="IPR002307">
    <property type="entry name" value="Tyr-tRNA-ligase"/>
</dbReference>
<gene>
    <name evidence="13" type="ORF">IAR55_005534</name>
</gene>
<dbReference type="FunFam" id="1.10.240.10:FF:000001">
    <property type="entry name" value="Tyrosine--tRNA ligase"/>
    <property type="match status" value="1"/>
</dbReference>
<dbReference type="GO" id="GO:0004831">
    <property type="term" value="F:tyrosine-tRNA ligase activity"/>
    <property type="evidence" value="ECO:0007669"/>
    <property type="project" value="UniProtKB-EC"/>
</dbReference>
<dbReference type="KEGG" id="kne:92182792"/>
<dbReference type="PRINTS" id="PR01040">
    <property type="entry name" value="TRNASYNTHTYR"/>
</dbReference>
<dbReference type="SUPFAM" id="SSF55174">
    <property type="entry name" value="Alpha-L RNA-binding motif"/>
    <property type="match status" value="1"/>
</dbReference>
<dbReference type="Pfam" id="PF00579">
    <property type="entry name" value="tRNA-synt_1b"/>
    <property type="match status" value="1"/>
</dbReference>
<evidence type="ECO:0000256" key="2">
    <source>
        <dbReference type="ARBA" id="ARBA00022598"/>
    </source>
</evidence>
<dbReference type="GO" id="GO:0003723">
    <property type="term" value="F:RNA binding"/>
    <property type="evidence" value="ECO:0007669"/>
    <property type="project" value="UniProtKB-KW"/>
</dbReference>
<dbReference type="RefSeq" id="XP_066801193.1">
    <property type="nucleotide sequence ID" value="XM_066948625.1"/>
</dbReference>
<dbReference type="GO" id="GO:0005524">
    <property type="term" value="F:ATP binding"/>
    <property type="evidence" value="ECO:0007669"/>
    <property type="project" value="UniProtKB-KW"/>
</dbReference>
<dbReference type="Gene3D" id="3.40.50.620">
    <property type="entry name" value="HUPs"/>
    <property type="match status" value="1"/>
</dbReference>
<name>A0AAW0YWG2_9TREE</name>
<dbReference type="InterPro" id="IPR036986">
    <property type="entry name" value="S4_RNA-bd_sf"/>
</dbReference>
<evidence type="ECO:0000313" key="13">
    <source>
        <dbReference type="EMBL" id="KAK8847675.1"/>
    </source>
</evidence>
<evidence type="ECO:0000256" key="1">
    <source>
        <dbReference type="ARBA" id="ARBA00013160"/>
    </source>
</evidence>
<dbReference type="InterPro" id="IPR024107">
    <property type="entry name" value="Tyr-tRNA-ligase_bac_1"/>
</dbReference>
<dbReference type="EMBL" id="JBCAWK010000010">
    <property type="protein sequence ID" value="KAK8847675.1"/>
    <property type="molecule type" value="Genomic_DNA"/>
</dbReference>
<dbReference type="CDD" id="cd00805">
    <property type="entry name" value="TyrRS_core"/>
    <property type="match status" value="1"/>
</dbReference>
<dbReference type="NCBIfam" id="TIGR00234">
    <property type="entry name" value="tyrS"/>
    <property type="match status" value="1"/>
</dbReference>
<dbReference type="Gene3D" id="1.10.240.10">
    <property type="entry name" value="Tyrosyl-Transfer RNA Synthetase"/>
    <property type="match status" value="1"/>
</dbReference>
<keyword evidence="5 10" id="KW-0694">RNA-binding</keyword>
<evidence type="ECO:0000256" key="11">
    <source>
        <dbReference type="RuleBase" id="RU361234"/>
    </source>
</evidence>
<dbReference type="GO" id="GO:0005739">
    <property type="term" value="C:mitochondrion"/>
    <property type="evidence" value="ECO:0007669"/>
    <property type="project" value="TreeGrafter"/>
</dbReference>
<dbReference type="HAMAP" id="MF_02006">
    <property type="entry name" value="Tyr_tRNA_synth_type1"/>
    <property type="match status" value="1"/>
</dbReference>
<evidence type="ECO:0000256" key="7">
    <source>
        <dbReference type="ARBA" id="ARBA00023146"/>
    </source>
</evidence>
<dbReference type="PROSITE" id="PS50889">
    <property type="entry name" value="S4"/>
    <property type="match status" value="1"/>
</dbReference>
<dbReference type="GO" id="GO:0006437">
    <property type="term" value="P:tyrosyl-tRNA aminoacylation"/>
    <property type="evidence" value="ECO:0007669"/>
    <property type="project" value="InterPro"/>
</dbReference>
<keyword evidence="3 11" id="KW-0547">Nucleotide-binding</keyword>
<dbReference type="AlphaFoldDB" id="A0AAW0YWG2"/>
<evidence type="ECO:0000256" key="6">
    <source>
        <dbReference type="ARBA" id="ARBA00022917"/>
    </source>
</evidence>
<evidence type="ECO:0000256" key="5">
    <source>
        <dbReference type="ARBA" id="ARBA00022884"/>
    </source>
</evidence>
<evidence type="ECO:0000259" key="12">
    <source>
        <dbReference type="Pfam" id="PF22421"/>
    </source>
</evidence>
<dbReference type="PANTHER" id="PTHR11766">
    <property type="entry name" value="TYROSYL-TRNA SYNTHETASE"/>
    <property type="match status" value="1"/>
</dbReference>
<proteinExistence type="inferred from homology"/>
<dbReference type="PANTHER" id="PTHR11766:SF0">
    <property type="entry name" value="TYROSINE--TRNA LIGASE, MITOCHONDRIAL"/>
    <property type="match status" value="1"/>
</dbReference>
<accession>A0AAW0YWG2</accession>
<keyword evidence="7 11" id="KW-0030">Aminoacyl-tRNA synthetase</keyword>
<keyword evidence="14" id="KW-1185">Reference proteome</keyword>
<dbReference type="GO" id="GO:0005829">
    <property type="term" value="C:cytosol"/>
    <property type="evidence" value="ECO:0007669"/>
    <property type="project" value="TreeGrafter"/>
</dbReference>
<evidence type="ECO:0000256" key="8">
    <source>
        <dbReference type="ARBA" id="ARBA00033323"/>
    </source>
</evidence>
<dbReference type="InterPro" id="IPR014729">
    <property type="entry name" value="Rossmann-like_a/b/a_fold"/>
</dbReference>
<dbReference type="EC" id="6.1.1.1" evidence="1 11"/>
<dbReference type="Proteomes" id="UP001388673">
    <property type="component" value="Unassembled WGS sequence"/>
</dbReference>
<dbReference type="InterPro" id="IPR024088">
    <property type="entry name" value="Tyr-tRNA-ligase_bac-type"/>
</dbReference>
<organism evidence="13 14">
    <name type="scientific">Kwoniella newhampshirensis</name>
    <dbReference type="NCBI Taxonomy" id="1651941"/>
    <lineage>
        <taxon>Eukaryota</taxon>
        <taxon>Fungi</taxon>
        <taxon>Dikarya</taxon>
        <taxon>Basidiomycota</taxon>
        <taxon>Agaricomycotina</taxon>
        <taxon>Tremellomycetes</taxon>
        <taxon>Tremellales</taxon>
        <taxon>Cryptococcaceae</taxon>
        <taxon>Kwoniella</taxon>
    </lineage>
</organism>
<evidence type="ECO:0000256" key="4">
    <source>
        <dbReference type="ARBA" id="ARBA00022840"/>
    </source>
</evidence>
<reference evidence="13 14" key="1">
    <citation type="journal article" date="2024" name="bioRxiv">
        <title>Comparative genomics of Cryptococcus and Kwoniella reveals pathogenesis evolution and contrasting karyotype dynamics via intercentromeric recombination or chromosome fusion.</title>
        <authorList>
            <person name="Coelho M.A."/>
            <person name="David-Palma M."/>
            <person name="Shea T."/>
            <person name="Bowers K."/>
            <person name="McGinley-Smith S."/>
            <person name="Mohammad A.W."/>
            <person name="Gnirke A."/>
            <person name="Yurkov A.M."/>
            <person name="Nowrousian M."/>
            <person name="Sun S."/>
            <person name="Cuomo C.A."/>
            <person name="Heitman J."/>
        </authorList>
    </citation>
    <scope>NUCLEOTIDE SEQUENCE [LARGE SCALE GENOMIC DNA]</scope>
    <source>
        <strain evidence="13 14">CBS 13917</strain>
    </source>
</reference>
<evidence type="ECO:0000256" key="9">
    <source>
        <dbReference type="ARBA" id="ARBA00048248"/>
    </source>
</evidence>
<protein>
    <recommendedName>
        <fullName evidence="1 11">Tyrosine--tRNA ligase</fullName>
        <ecNumber evidence="1 11">6.1.1.1</ecNumber>
    </recommendedName>
    <alternativeName>
        <fullName evidence="8 11">Tyrosyl-tRNA synthetase</fullName>
    </alternativeName>
</protein>
<dbReference type="SUPFAM" id="SSF52374">
    <property type="entry name" value="Nucleotidylyl transferase"/>
    <property type="match status" value="1"/>
</dbReference>